<proteinExistence type="evidence at transcript level"/>
<dbReference type="RefSeq" id="NP_001304309.1">
    <property type="nucleotide sequence ID" value="NM_001317380.1"/>
</dbReference>
<protein>
    <submittedName>
        <fullName evidence="1">Uncharacterized protein</fullName>
    </submittedName>
</protein>
<name>B4FKU5_MAIZE</name>
<reference evidence="1" key="1">
    <citation type="journal article" date="2009" name="PLoS Genet.">
        <title>Sequencing, mapping, and analysis of 27,455 maize full-length cDNAs.</title>
        <authorList>
            <person name="Soderlund C."/>
            <person name="Descour A."/>
            <person name="Kudrna D."/>
            <person name="Bomhoff M."/>
            <person name="Boyd L."/>
            <person name="Currie J."/>
            <person name="Angelova A."/>
            <person name="Collura K."/>
            <person name="Wissotski M."/>
            <person name="Ashley E."/>
            <person name="Morrow D."/>
            <person name="Fernandes J."/>
            <person name="Walbot V."/>
            <person name="Yu Y."/>
        </authorList>
    </citation>
    <scope>NUCLEOTIDE SEQUENCE</scope>
    <source>
        <strain evidence="1">B73</strain>
    </source>
</reference>
<dbReference type="GeneID" id="100216988"/>
<evidence type="ECO:0000313" key="1">
    <source>
        <dbReference type="EMBL" id="ACF82738.1"/>
    </source>
</evidence>
<sequence>MAALGNFHTCTNREGKRGGPQHHPFVAVYRVHSLFNPMLFGYFATENISHVKLVDAISIRNLGCGANVQRMISQVQLIGALYLVRNQCMTSI</sequence>
<dbReference type="KEGG" id="zma:100216988"/>
<dbReference type="OrthoDB" id="372624at2759"/>
<dbReference type="AlphaFoldDB" id="B4FKU5"/>
<organism evidence="1">
    <name type="scientific">Zea mays</name>
    <name type="common">Maize</name>
    <dbReference type="NCBI Taxonomy" id="4577"/>
    <lineage>
        <taxon>Eukaryota</taxon>
        <taxon>Viridiplantae</taxon>
        <taxon>Streptophyta</taxon>
        <taxon>Embryophyta</taxon>
        <taxon>Tracheophyta</taxon>
        <taxon>Spermatophyta</taxon>
        <taxon>Magnoliopsida</taxon>
        <taxon>Liliopsida</taxon>
        <taxon>Poales</taxon>
        <taxon>Poaceae</taxon>
        <taxon>PACMAD clade</taxon>
        <taxon>Panicoideae</taxon>
        <taxon>Andropogonodae</taxon>
        <taxon>Andropogoneae</taxon>
        <taxon>Tripsacinae</taxon>
        <taxon>Zea</taxon>
    </lineage>
</organism>
<dbReference type="EMBL" id="BT037733">
    <property type="protein sequence ID" value="ACF82738.1"/>
    <property type="molecule type" value="mRNA"/>
</dbReference>
<accession>B4FKU5</accession>